<reference evidence="15 16" key="1">
    <citation type="submission" date="2019-07" db="EMBL/GenBank/DDBJ databases">
        <title>Reinekea sp. strain SSH23 genome sequencing and assembly.</title>
        <authorList>
            <person name="Kim I."/>
        </authorList>
    </citation>
    <scope>NUCLEOTIDE SEQUENCE [LARGE SCALE GENOMIC DNA]</scope>
    <source>
        <strain evidence="15 16">SSH23</strain>
    </source>
</reference>
<dbReference type="InterPro" id="IPR050188">
    <property type="entry name" value="RluA_PseudoU_synthase"/>
</dbReference>
<dbReference type="CDD" id="cd02869">
    <property type="entry name" value="PseudoU_synth_RluA_like"/>
    <property type="match status" value="1"/>
</dbReference>
<dbReference type="SMART" id="SM00363">
    <property type="entry name" value="S4"/>
    <property type="match status" value="1"/>
</dbReference>
<organism evidence="15 16">
    <name type="scientific">Reinekea thalattae</name>
    <dbReference type="NCBI Taxonomy" id="2593301"/>
    <lineage>
        <taxon>Bacteria</taxon>
        <taxon>Pseudomonadati</taxon>
        <taxon>Pseudomonadota</taxon>
        <taxon>Gammaproteobacteria</taxon>
        <taxon>Oceanospirillales</taxon>
        <taxon>Saccharospirillaceae</taxon>
        <taxon>Reinekea</taxon>
    </lineage>
</organism>
<name>A0A5C8Z884_9GAMM</name>
<feature type="domain" description="RNA-binding S4" evidence="14">
    <location>
        <begin position="106"/>
        <end position="163"/>
    </location>
</feature>
<dbReference type="PANTHER" id="PTHR21600:SF92">
    <property type="entry name" value="RIBOSOMAL LARGE SUBUNIT PSEUDOURIDINE SYNTHASE C"/>
    <property type="match status" value="1"/>
</dbReference>
<evidence type="ECO:0000256" key="1">
    <source>
        <dbReference type="ARBA" id="ARBA00000381"/>
    </source>
</evidence>
<dbReference type="SUPFAM" id="SSF55174">
    <property type="entry name" value="Alpha-L RNA-binding motif"/>
    <property type="match status" value="1"/>
</dbReference>
<keyword evidence="8 15" id="KW-0413">Isomerase</keyword>
<evidence type="ECO:0000256" key="6">
    <source>
        <dbReference type="ARBA" id="ARBA00022552"/>
    </source>
</evidence>
<dbReference type="GO" id="GO:0003723">
    <property type="term" value="F:RNA binding"/>
    <property type="evidence" value="ECO:0007669"/>
    <property type="project" value="UniProtKB-KW"/>
</dbReference>
<comment type="catalytic activity">
    <reaction evidence="1">
        <text>uridine(955/2504/2580) in 23S rRNA = pseudouridine(955/2504/2580) in 23S rRNA</text>
        <dbReference type="Rhea" id="RHEA:42528"/>
        <dbReference type="Rhea" id="RHEA-COMP:10099"/>
        <dbReference type="Rhea" id="RHEA-COMP:10100"/>
        <dbReference type="ChEBI" id="CHEBI:65314"/>
        <dbReference type="ChEBI" id="CHEBI:65315"/>
        <dbReference type="EC" id="5.4.99.24"/>
    </reaction>
</comment>
<evidence type="ECO:0000256" key="10">
    <source>
        <dbReference type="ARBA" id="ARBA00031975"/>
    </source>
</evidence>
<keyword evidence="16" id="KW-1185">Reference proteome</keyword>
<dbReference type="GO" id="GO:0160141">
    <property type="term" value="F:23S rRNA pseudouridine(955/2504/2580) synthase activity"/>
    <property type="evidence" value="ECO:0007669"/>
    <property type="project" value="UniProtKB-EC"/>
</dbReference>
<evidence type="ECO:0000259" key="14">
    <source>
        <dbReference type="SMART" id="SM00363"/>
    </source>
</evidence>
<dbReference type="InterPro" id="IPR006225">
    <property type="entry name" value="PsdUridine_synth_RluC/D"/>
</dbReference>
<dbReference type="NCBIfam" id="NF008249">
    <property type="entry name" value="PRK11025.1"/>
    <property type="match status" value="1"/>
</dbReference>
<proteinExistence type="inferred from homology"/>
<dbReference type="PANTHER" id="PTHR21600">
    <property type="entry name" value="MITOCHONDRIAL RNA PSEUDOURIDINE SYNTHASE"/>
    <property type="match status" value="1"/>
</dbReference>
<dbReference type="Pfam" id="PF00849">
    <property type="entry name" value="PseudoU_synth_2"/>
    <property type="match status" value="1"/>
</dbReference>
<evidence type="ECO:0000256" key="13">
    <source>
        <dbReference type="PROSITE-ProRule" id="PRU00182"/>
    </source>
</evidence>
<evidence type="ECO:0000256" key="2">
    <source>
        <dbReference type="ARBA" id="ARBA00002876"/>
    </source>
</evidence>
<protein>
    <recommendedName>
        <fullName evidence="5">Ribosomal large subunit pseudouridine synthase C</fullName>
        <ecNumber evidence="4">5.4.99.24</ecNumber>
    </recommendedName>
    <alternativeName>
        <fullName evidence="9">23S rRNA pseudouridine(955/2504/2580) synthase</fullName>
    </alternativeName>
    <alternativeName>
        <fullName evidence="10">rRNA pseudouridylate synthase C</fullName>
    </alternativeName>
    <alternativeName>
        <fullName evidence="11">rRNA-uridine isomerase C</fullName>
    </alternativeName>
</protein>
<dbReference type="NCBIfam" id="TIGR00005">
    <property type="entry name" value="rluA_subfam"/>
    <property type="match status" value="1"/>
</dbReference>
<evidence type="ECO:0000256" key="3">
    <source>
        <dbReference type="ARBA" id="ARBA00010876"/>
    </source>
</evidence>
<dbReference type="GO" id="GO:0000455">
    <property type="term" value="P:enzyme-directed rRNA pseudouridine synthesis"/>
    <property type="evidence" value="ECO:0007669"/>
    <property type="project" value="UniProtKB-ARBA"/>
</dbReference>
<comment type="caution">
    <text evidence="15">The sequence shown here is derived from an EMBL/GenBank/DDBJ whole genome shotgun (WGS) entry which is preliminary data.</text>
</comment>
<dbReference type="Proteomes" id="UP000321764">
    <property type="component" value="Unassembled WGS sequence"/>
</dbReference>
<dbReference type="Pfam" id="PF01479">
    <property type="entry name" value="S4"/>
    <property type="match status" value="1"/>
</dbReference>
<dbReference type="PROSITE" id="PS50889">
    <property type="entry name" value="S4"/>
    <property type="match status" value="1"/>
</dbReference>
<dbReference type="InterPro" id="IPR006145">
    <property type="entry name" value="PsdUridine_synth_RsuA/RluA"/>
</dbReference>
<evidence type="ECO:0000256" key="8">
    <source>
        <dbReference type="ARBA" id="ARBA00023235"/>
    </source>
</evidence>
<dbReference type="CDD" id="cd00165">
    <property type="entry name" value="S4"/>
    <property type="match status" value="1"/>
</dbReference>
<gene>
    <name evidence="15" type="primary">rluC</name>
    <name evidence="15" type="ORF">FME95_02850</name>
</gene>
<feature type="active site" evidence="12">
    <location>
        <position position="230"/>
    </location>
</feature>
<dbReference type="SUPFAM" id="SSF55120">
    <property type="entry name" value="Pseudouridine synthase"/>
    <property type="match status" value="1"/>
</dbReference>
<comment type="function">
    <text evidence="2">Responsible for synthesis of pseudouridine from uracil at positions 955, 2504 and 2580 in 23S ribosomal RNA.</text>
</comment>
<dbReference type="Gene3D" id="3.30.2350.10">
    <property type="entry name" value="Pseudouridine synthase"/>
    <property type="match status" value="1"/>
</dbReference>
<dbReference type="AlphaFoldDB" id="A0A5C8Z884"/>
<accession>A0A5C8Z884</accession>
<dbReference type="InterPro" id="IPR036986">
    <property type="entry name" value="S4_RNA-bd_sf"/>
</dbReference>
<dbReference type="Gene3D" id="3.10.290.10">
    <property type="entry name" value="RNA-binding S4 domain"/>
    <property type="match status" value="1"/>
</dbReference>
<comment type="similarity">
    <text evidence="3">Belongs to the pseudouridine synthase RluA family.</text>
</comment>
<evidence type="ECO:0000256" key="7">
    <source>
        <dbReference type="ARBA" id="ARBA00022884"/>
    </source>
</evidence>
<dbReference type="InterPro" id="IPR020103">
    <property type="entry name" value="PsdUridine_synth_cat_dom_sf"/>
</dbReference>
<dbReference type="InterPro" id="IPR002942">
    <property type="entry name" value="S4_RNA-bd"/>
</dbReference>
<evidence type="ECO:0000313" key="16">
    <source>
        <dbReference type="Proteomes" id="UP000321764"/>
    </source>
</evidence>
<dbReference type="OrthoDB" id="9807829at2"/>
<evidence type="ECO:0000256" key="11">
    <source>
        <dbReference type="ARBA" id="ARBA00033053"/>
    </source>
</evidence>
<evidence type="ECO:0000313" key="15">
    <source>
        <dbReference type="EMBL" id="TXR53524.1"/>
    </source>
</evidence>
<evidence type="ECO:0000256" key="5">
    <source>
        <dbReference type="ARBA" id="ARBA00017128"/>
    </source>
</evidence>
<keyword evidence="6" id="KW-0698">rRNA processing</keyword>
<evidence type="ECO:0000256" key="9">
    <source>
        <dbReference type="ARBA" id="ARBA00030705"/>
    </source>
</evidence>
<evidence type="ECO:0000256" key="12">
    <source>
        <dbReference type="PIRSR" id="PIRSR606225-1"/>
    </source>
</evidence>
<dbReference type="EMBL" id="VKAD01000001">
    <property type="protein sequence ID" value="TXR53524.1"/>
    <property type="molecule type" value="Genomic_DNA"/>
</dbReference>
<evidence type="ECO:0000256" key="4">
    <source>
        <dbReference type="ARBA" id="ARBA00012785"/>
    </source>
</evidence>
<sequence>MEFPALFSSIHSTLGILSTCSEGLSFCFKSVLAAQPINFIVVELLCLNACVISGRRHRIPSSCNITVNPCCFNALLSAIILAVKNLKGSFVSKVRFVSVEEDRDDQRLDNFLRFHLNNVPKSRIYRIIRKGEVRVNGKRAKPETRLCAGDEVRIPPVTEAQKEKTVHSPSQGLRRALIDAVIYEDDYIIAINKPSGLAVHGGSGLTLGLIEALRADRPDDRFLELVHRLDRDTSGVVLVAKKRSSLTLLQDYFRTKHQVQKTYWCLVKGRWPEDKKRIDAPLLRHEEAASGERRVSVNAQGKASVTKYRLLKQFDQCAWVEAQPITGRTHQIRVHCLHAGHPILGDDKYQDSQSEQLCRQIGLKRLFLHAAQLTIPHPVSGEEMVFRAQIEPSLQALLARLSD</sequence>
<keyword evidence="7 13" id="KW-0694">RNA-binding</keyword>
<dbReference type="EC" id="5.4.99.24" evidence="4"/>
<dbReference type="InterPro" id="IPR006224">
    <property type="entry name" value="PsdUridine_synth_RluA-like_CS"/>
</dbReference>
<dbReference type="PROSITE" id="PS01129">
    <property type="entry name" value="PSI_RLU"/>
    <property type="match status" value="1"/>
</dbReference>